<evidence type="ECO:0000313" key="1">
    <source>
        <dbReference type="EMBL" id="RHZ91508.1"/>
    </source>
</evidence>
<organism evidence="1 2">
    <name type="scientific">Cereibacter sphaeroides</name>
    <name type="common">Rhodobacter sphaeroides</name>
    <dbReference type="NCBI Taxonomy" id="1063"/>
    <lineage>
        <taxon>Bacteria</taxon>
        <taxon>Pseudomonadati</taxon>
        <taxon>Pseudomonadota</taxon>
        <taxon>Alphaproteobacteria</taxon>
        <taxon>Rhodobacterales</taxon>
        <taxon>Paracoccaceae</taxon>
        <taxon>Cereibacter</taxon>
    </lineage>
</organism>
<dbReference type="Proteomes" id="UP000266305">
    <property type="component" value="Unassembled WGS sequence"/>
</dbReference>
<dbReference type="Gene3D" id="3.40.50.2000">
    <property type="entry name" value="Glycogen Phosphorylase B"/>
    <property type="match status" value="2"/>
</dbReference>
<accession>A0AAX1UG83</accession>
<dbReference type="AlphaFoldDB" id="A0AAX1UG83"/>
<protein>
    <submittedName>
        <fullName evidence="1">Glycosyltransferase family 1 protein</fullName>
    </submittedName>
</protein>
<reference evidence="1 2" key="1">
    <citation type="submission" date="2018-08" db="EMBL/GenBank/DDBJ databases">
        <title>Draft genome sequence of Rhodobacter sphaeroides FY.</title>
        <authorList>
            <person name="Rayyan A."/>
            <person name="Meyer T.E."/>
            <person name="Kyndt J.A."/>
        </authorList>
    </citation>
    <scope>NUCLEOTIDE SEQUENCE [LARGE SCALE GENOMIC DNA]</scope>
    <source>
        <strain evidence="1 2">FY</strain>
    </source>
</reference>
<evidence type="ECO:0000313" key="2">
    <source>
        <dbReference type="Proteomes" id="UP000266305"/>
    </source>
</evidence>
<comment type="caution">
    <text evidence="1">The sequence shown here is derived from an EMBL/GenBank/DDBJ whole genome shotgun (WGS) entry which is preliminary data.</text>
</comment>
<dbReference type="EMBL" id="QWGP01000033">
    <property type="protein sequence ID" value="RHZ91508.1"/>
    <property type="molecule type" value="Genomic_DNA"/>
</dbReference>
<dbReference type="RefSeq" id="WP_119001234.1">
    <property type="nucleotide sequence ID" value="NZ_QWGP01000033.1"/>
</dbReference>
<gene>
    <name evidence="1" type="ORF">D1114_20155</name>
</gene>
<proteinExistence type="predicted"/>
<name>A0AAX1UG83_CERSP</name>
<sequence length="415" mass="45708">MQLPKDARKLVLHDRLWSAAGRLAGGTGDEVLVLDNRGAPRSRDVDVCIVTNCTFPGGNAATTLTEALAFEAAGLSVAIVHCSIKSSPWKWNRVSVRYRPVLSRMISAHWVERISCRTVIVRAPRMMMTQAFARLVPKIRPERAIFVVNNSAHSEDGGAIFSWPALHRRVADLDWPQKELCPTSPIIREESARDLAGTDVIDVLSKRDWPPVLDEEAFRFAPHPRFGRPTVIGRHARDHPGKWLEDPAELLAAYPAEDPAIRVRILGGATAAARVLGRVPAGWEVLPFGTDGVQAYLDTLDVFVNFPSPERFEAFGRTVVEANLAGVPVLLPPRFEATFGDLAFYCRPDEVRGLIARLGEDDAGRLAYLSACRDLAVALYCTPSLLRRLKDGEGVGRPHLAEPLRAWRAGVMARA</sequence>
<dbReference type="SUPFAM" id="SSF53756">
    <property type="entry name" value="UDP-Glycosyltransferase/glycogen phosphorylase"/>
    <property type="match status" value="1"/>
</dbReference>